<comment type="caution">
    <text evidence="7">The sequence shown here is derived from an EMBL/GenBank/DDBJ whole genome shotgun (WGS) entry which is preliminary data.</text>
</comment>
<protein>
    <recommendedName>
        <fullName evidence="6">Bacterial surface antigen (D15) domain-containing protein</fullName>
    </recommendedName>
</protein>
<evidence type="ECO:0000256" key="3">
    <source>
        <dbReference type="ARBA" id="ARBA00022729"/>
    </source>
</evidence>
<gene>
    <name evidence="7" type="ORF">BGZ96_005215</name>
</gene>
<dbReference type="Proteomes" id="UP001194696">
    <property type="component" value="Unassembled WGS sequence"/>
</dbReference>
<name>A0ABQ7K4G2_9FUNG</name>
<dbReference type="PANTHER" id="PTHR35089">
    <property type="entry name" value="CHAPERONE PROTEIN SKP"/>
    <property type="match status" value="1"/>
</dbReference>
<dbReference type="Gene3D" id="2.40.160.50">
    <property type="entry name" value="membrane protein fhac: a member of the omp85/tpsb transporter family"/>
    <property type="match status" value="1"/>
</dbReference>
<keyword evidence="3" id="KW-0732">Signal</keyword>
<dbReference type="SMART" id="SM00935">
    <property type="entry name" value="OmpH"/>
    <property type="match status" value="1"/>
</dbReference>
<evidence type="ECO:0000256" key="4">
    <source>
        <dbReference type="ARBA" id="ARBA00023136"/>
    </source>
</evidence>
<keyword evidence="4" id="KW-0472">Membrane</keyword>
<dbReference type="PANTHER" id="PTHR35089:SF1">
    <property type="entry name" value="CHAPERONE PROTEIN SKP"/>
    <property type="match status" value="1"/>
</dbReference>
<keyword evidence="8" id="KW-1185">Reference proteome</keyword>
<comment type="similarity">
    <text evidence="2">Belongs to the Skp family.</text>
</comment>
<feature type="domain" description="Bacterial surface antigen (D15)" evidence="6">
    <location>
        <begin position="44"/>
        <end position="88"/>
    </location>
</feature>
<evidence type="ECO:0000256" key="1">
    <source>
        <dbReference type="ARBA" id="ARBA00004370"/>
    </source>
</evidence>
<dbReference type="InterPro" id="IPR000184">
    <property type="entry name" value="Bac_surfAg_D15"/>
</dbReference>
<proteinExistence type="inferred from homology"/>
<keyword evidence="5" id="KW-0175">Coiled coil</keyword>
<dbReference type="InterPro" id="IPR024930">
    <property type="entry name" value="Skp_dom_sf"/>
</dbReference>
<evidence type="ECO:0000313" key="7">
    <source>
        <dbReference type="EMBL" id="KAG0291417.1"/>
    </source>
</evidence>
<evidence type="ECO:0000259" key="6">
    <source>
        <dbReference type="Pfam" id="PF01103"/>
    </source>
</evidence>
<dbReference type="InterPro" id="IPR005632">
    <property type="entry name" value="Chaperone_Skp"/>
</dbReference>
<feature type="coiled-coil region" evidence="5">
    <location>
        <begin position="139"/>
        <end position="201"/>
    </location>
</feature>
<sequence>MKADETAPKAYRNYIDQFGRVVNNVPLTIGWSRDSRDSALVPSGIGSVRGYEPSSLGPKDAESDDAIGGSKLLIGNIELTFPLPKTGYDLHIAAVNSDRILRESTLAKAAQDKLKQEFLKRDQELQAIAKDLKTKSNKLDKNAATMSDLERKKAQLELTQLDADFQRKQREFSEDLNQRRNEELAAVLERANKAIKQIAEAKNYDLIVQEAVYVNPRIDITDEVLKALAKSNGSF</sequence>
<reference evidence="7 8" key="1">
    <citation type="journal article" date="2020" name="Fungal Divers.">
        <title>Resolving the Mortierellaceae phylogeny through synthesis of multi-gene phylogenetics and phylogenomics.</title>
        <authorList>
            <person name="Vandepol N."/>
            <person name="Liber J."/>
            <person name="Desiro A."/>
            <person name="Na H."/>
            <person name="Kennedy M."/>
            <person name="Barry K."/>
            <person name="Grigoriev I.V."/>
            <person name="Miller A.N."/>
            <person name="O'Donnell K."/>
            <person name="Stajich J.E."/>
            <person name="Bonito G."/>
        </authorList>
    </citation>
    <scope>NUCLEOTIDE SEQUENCE [LARGE SCALE GENOMIC DNA]</scope>
    <source>
        <strain evidence="7 8">AD045</strain>
    </source>
</reference>
<evidence type="ECO:0000256" key="2">
    <source>
        <dbReference type="ARBA" id="ARBA00009091"/>
    </source>
</evidence>
<organism evidence="7 8">
    <name type="scientific">Linnemannia gamsii</name>
    <dbReference type="NCBI Taxonomy" id="64522"/>
    <lineage>
        <taxon>Eukaryota</taxon>
        <taxon>Fungi</taxon>
        <taxon>Fungi incertae sedis</taxon>
        <taxon>Mucoromycota</taxon>
        <taxon>Mortierellomycotina</taxon>
        <taxon>Mortierellomycetes</taxon>
        <taxon>Mortierellales</taxon>
        <taxon>Mortierellaceae</taxon>
        <taxon>Linnemannia</taxon>
    </lineage>
</organism>
<dbReference type="Pfam" id="PF01103">
    <property type="entry name" value="Omp85"/>
    <property type="match status" value="1"/>
</dbReference>
<dbReference type="EMBL" id="JAAAIM010000243">
    <property type="protein sequence ID" value="KAG0291417.1"/>
    <property type="molecule type" value="Genomic_DNA"/>
</dbReference>
<dbReference type="SUPFAM" id="SSF111384">
    <property type="entry name" value="OmpH-like"/>
    <property type="match status" value="1"/>
</dbReference>
<evidence type="ECO:0000256" key="5">
    <source>
        <dbReference type="SAM" id="Coils"/>
    </source>
</evidence>
<dbReference type="Gene3D" id="3.30.910.20">
    <property type="entry name" value="Skp domain"/>
    <property type="match status" value="1"/>
</dbReference>
<evidence type="ECO:0000313" key="8">
    <source>
        <dbReference type="Proteomes" id="UP001194696"/>
    </source>
</evidence>
<dbReference type="Pfam" id="PF03938">
    <property type="entry name" value="OmpH"/>
    <property type="match status" value="1"/>
</dbReference>
<accession>A0ABQ7K4G2</accession>
<comment type="subcellular location">
    <subcellularLocation>
        <location evidence="1">Membrane</location>
    </subcellularLocation>
</comment>